<dbReference type="EMBL" id="JAMKFB020000018">
    <property type="protein sequence ID" value="KAL0168177.1"/>
    <property type="molecule type" value="Genomic_DNA"/>
</dbReference>
<feature type="compositionally biased region" description="Polar residues" evidence="1">
    <location>
        <begin position="87"/>
        <end position="124"/>
    </location>
</feature>
<evidence type="ECO:0000313" key="2">
    <source>
        <dbReference type="EMBL" id="KAL0168177.1"/>
    </source>
</evidence>
<organism evidence="2 3">
    <name type="scientific">Cirrhinus mrigala</name>
    <name type="common">Mrigala</name>
    <dbReference type="NCBI Taxonomy" id="683832"/>
    <lineage>
        <taxon>Eukaryota</taxon>
        <taxon>Metazoa</taxon>
        <taxon>Chordata</taxon>
        <taxon>Craniata</taxon>
        <taxon>Vertebrata</taxon>
        <taxon>Euteleostomi</taxon>
        <taxon>Actinopterygii</taxon>
        <taxon>Neopterygii</taxon>
        <taxon>Teleostei</taxon>
        <taxon>Ostariophysi</taxon>
        <taxon>Cypriniformes</taxon>
        <taxon>Cyprinidae</taxon>
        <taxon>Labeoninae</taxon>
        <taxon>Labeonini</taxon>
        <taxon>Cirrhinus</taxon>
    </lineage>
</organism>
<comment type="caution">
    <text evidence="2">The sequence shown here is derived from an EMBL/GenBank/DDBJ whole genome shotgun (WGS) entry which is preliminary data.</text>
</comment>
<feature type="region of interest" description="Disordered" evidence="1">
    <location>
        <begin position="84"/>
        <end position="175"/>
    </location>
</feature>
<keyword evidence="3" id="KW-1185">Reference proteome</keyword>
<dbReference type="AlphaFoldDB" id="A0ABD0P337"/>
<reference evidence="2 3" key="1">
    <citation type="submission" date="2024-05" db="EMBL/GenBank/DDBJ databases">
        <title>Genome sequencing and assembly of Indian major carp, Cirrhinus mrigala (Hamilton, 1822).</title>
        <authorList>
            <person name="Mohindra V."/>
            <person name="Chowdhury L.M."/>
            <person name="Lal K."/>
            <person name="Jena J.K."/>
        </authorList>
    </citation>
    <scope>NUCLEOTIDE SEQUENCE [LARGE SCALE GENOMIC DNA]</scope>
    <source>
        <strain evidence="2">CM1030</strain>
        <tissue evidence="2">Blood</tissue>
    </source>
</reference>
<name>A0ABD0P337_CIRMR</name>
<dbReference type="Proteomes" id="UP001529510">
    <property type="component" value="Unassembled WGS sequence"/>
</dbReference>
<feature type="non-terminal residue" evidence="2">
    <location>
        <position position="194"/>
    </location>
</feature>
<gene>
    <name evidence="2" type="ORF">M9458_036399</name>
</gene>
<evidence type="ECO:0000313" key="3">
    <source>
        <dbReference type="Proteomes" id="UP001529510"/>
    </source>
</evidence>
<feature type="region of interest" description="Disordered" evidence="1">
    <location>
        <begin position="40"/>
        <end position="61"/>
    </location>
</feature>
<feature type="non-terminal residue" evidence="2">
    <location>
        <position position="1"/>
    </location>
</feature>
<sequence>KAAPKVSFFTAPSRPKTITVNPLANPFAVNKTPPVQSTIKELPKSAALPKDQTVGEPKRDISQLSFSEWDDLDDFETPVKAKVVSPVTGTSTKRLSVSDQNTSPSSSCAKSDETTLNGGSQVIETITAPKDVLSAANSVSTEPAEREPEDSPIKKTRRHKKSVQQQALLSDSEDEEIIDCISPEKNQKDIKCVT</sequence>
<feature type="compositionally biased region" description="Basic and acidic residues" evidence="1">
    <location>
        <begin position="143"/>
        <end position="153"/>
    </location>
</feature>
<proteinExistence type="predicted"/>
<evidence type="ECO:0000256" key="1">
    <source>
        <dbReference type="SAM" id="MobiDB-lite"/>
    </source>
</evidence>
<accession>A0ABD0P337</accession>
<protein>
    <submittedName>
        <fullName evidence="2">Uncharacterized protein</fullName>
    </submittedName>
</protein>